<proteinExistence type="predicted"/>
<keyword evidence="1" id="KW-0472">Membrane</keyword>
<keyword evidence="1" id="KW-0812">Transmembrane</keyword>
<keyword evidence="1" id="KW-1133">Transmembrane helix</keyword>
<dbReference type="AlphaFoldDB" id="A0A914HPQ9"/>
<sequence length="83" mass="9349">MQFSIFKQQIILNNLKNHILIKTMRFFLAITFLLIIATLLVVPMAVAVDGAAAPRHRRQWLSAARGAGGDSGSFWSLLGRRRR</sequence>
<feature type="transmembrane region" description="Helical" evidence="1">
    <location>
        <begin position="26"/>
        <end position="48"/>
    </location>
</feature>
<reference evidence="3" key="1">
    <citation type="submission" date="2022-11" db="UniProtKB">
        <authorList>
            <consortium name="WormBaseParasite"/>
        </authorList>
    </citation>
    <scope>IDENTIFICATION</scope>
</reference>
<keyword evidence="2" id="KW-1185">Reference proteome</keyword>
<evidence type="ECO:0000256" key="1">
    <source>
        <dbReference type="SAM" id="Phobius"/>
    </source>
</evidence>
<dbReference type="Proteomes" id="UP000887572">
    <property type="component" value="Unplaced"/>
</dbReference>
<accession>A0A914HPQ9</accession>
<dbReference type="WBParaSite" id="Gr19_v10_g2571.t1">
    <property type="protein sequence ID" value="Gr19_v10_g2571.t1"/>
    <property type="gene ID" value="Gr19_v10_g2571"/>
</dbReference>
<protein>
    <submittedName>
        <fullName evidence="3">Uncharacterized protein</fullName>
    </submittedName>
</protein>
<evidence type="ECO:0000313" key="2">
    <source>
        <dbReference type="Proteomes" id="UP000887572"/>
    </source>
</evidence>
<evidence type="ECO:0000313" key="3">
    <source>
        <dbReference type="WBParaSite" id="Gr19_v10_g2571.t1"/>
    </source>
</evidence>
<organism evidence="2 3">
    <name type="scientific">Globodera rostochiensis</name>
    <name type="common">Golden nematode worm</name>
    <name type="synonym">Heterodera rostochiensis</name>
    <dbReference type="NCBI Taxonomy" id="31243"/>
    <lineage>
        <taxon>Eukaryota</taxon>
        <taxon>Metazoa</taxon>
        <taxon>Ecdysozoa</taxon>
        <taxon>Nematoda</taxon>
        <taxon>Chromadorea</taxon>
        <taxon>Rhabditida</taxon>
        <taxon>Tylenchina</taxon>
        <taxon>Tylenchomorpha</taxon>
        <taxon>Tylenchoidea</taxon>
        <taxon>Heteroderidae</taxon>
        <taxon>Heteroderinae</taxon>
        <taxon>Globodera</taxon>
    </lineage>
</organism>
<name>A0A914HPQ9_GLORO</name>